<dbReference type="PANTHER" id="PTHR24413">
    <property type="entry name" value="SPECKLE-TYPE POZ PROTEIN"/>
    <property type="match status" value="1"/>
</dbReference>
<evidence type="ECO:0000259" key="2">
    <source>
        <dbReference type="PROSITE" id="PS50097"/>
    </source>
</evidence>
<evidence type="ECO:0000313" key="3">
    <source>
        <dbReference type="EMBL" id="CDO69583.1"/>
    </source>
</evidence>
<dbReference type="AlphaFoldDB" id="A0A060SB17"/>
<dbReference type="Proteomes" id="UP000029665">
    <property type="component" value="Unassembled WGS sequence"/>
</dbReference>
<evidence type="ECO:0000256" key="1">
    <source>
        <dbReference type="SAM" id="MobiDB-lite"/>
    </source>
</evidence>
<comment type="caution">
    <text evidence="3">The sequence shown here is derived from an EMBL/GenBank/DDBJ whole genome shotgun (WGS) entry which is preliminary data.</text>
</comment>
<organism evidence="3 4">
    <name type="scientific">Pycnoporus cinnabarinus</name>
    <name type="common">Cinnabar-red polypore</name>
    <name type="synonym">Trametes cinnabarina</name>
    <dbReference type="NCBI Taxonomy" id="5643"/>
    <lineage>
        <taxon>Eukaryota</taxon>
        <taxon>Fungi</taxon>
        <taxon>Dikarya</taxon>
        <taxon>Basidiomycota</taxon>
        <taxon>Agaricomycotina</taxon>
        <taxon>Agaricomycetes</taxon>
        <taxon>Polyporales</taxon>
        <taxon>Polyporaceae</taxon>
        <taxon>Trametes</taxon>
    </lineage>
</organism>
<dbReference type="SMART" id="SM00225">
    <property type="entry name" value="BTB"/>
    <property type="match status" value="2"/>
</dbReference>
<dbReference type="STRING" id="5643.A0A060SB17"/>
<feature type="compositionally biased region" description="Low complexity" evidence="1">
    <location>
        <begin position="9"/>
        <end position="25"/>
    </location>
</feature>
<feature type="domain" description="BTB" evidence="2">
    <location>
        <begin position="257"/>
        <end position="331"/>
    </location>
</feature>
<evidence type="ECO:0000313" key="4">
    <source>
        <dbReference type="Proteomes" id="UP000029665"/>
    </source>
</evidence>
<dbReference type="OMA" id="AYCHREN"/>
<dbReference type="SUPFAM" id="SSF54695">
    <property type="entry name" value="POZ domain"/>
    <property type="match status" value="1"/>
</dbReference>
<proteinExistence type="predicted"/>
<keyword evidence="4" id="KW-1185">Reference proteome</keyword>
<dbReference type="InterPro" id="IPR000210">
    <property type="entry name" value="BTB/POZ_dom"/>
</dbReference>
<sequence>MSAAPSDRSSPPTTNPSSASSPTITNAAYPFNKAAADAILRSSDNVDFWVRRSILAEASCIFEDMLSIPQPPPHALDDHDTKDGLPVIRLTEDSHTLDRLLRLCYPIDDPDFNTLDELRPVLHAAIKYMMEEATSLLRNRLVKLGQSQPLRAFAIACALDLTQEAESLVPLAYTAHCAFVDELKDISAGVYYRVSHYMAKCTSPKHTHSATGAKNARPVSIATSIMEPPPSPKPAPVLPTAESKEPIPPDLLNSPTADVIFRTSDAVDFRLHSALLSLASPVWRRMLDERLTSRPPSPGVKGSTGNGTACYGIVFVQEDSTTLASLLRHVYPLPRPSPPSFSALKSLLIVAHKYELTSLLTFLRSALQTHLSGDALRTTGIDIYWWYMPWPAADAARLCPRTALFCYDIDIDVVAIVVHADLVAPGSIRHAHRLAPSARYCCPPRILAVLLAISPPPSTPLSTTAMSSYAPDDIVPGDIVTVSHTQGRREGLVVGSHIDYAGRQIVEVQLEPGEIYHAWYPTVTRVRRTISYTRPSPQHKRTIERTIYW</sequence>
<feature type="region of interest" description="Disordered" evidence="1">
    <location>
        <begin position="1"/>
        <end position="25"/>
    </location>
</feature>
<protein>
    <recommendedName>
        <fullName evidence="2">BTB domain-containing protein</fullName>
    </recommendedName>
</protein>
<name>A0A060SB17_PYCCI</name>
<dbReference type="PROSITE" id="PS50097">
    <property type="entry name" value="BTB"/>
    <property type="match status" value="1"/>
</dbReference>
<dbReference type="OrthoDB" id="2790546at2759"/>
<reference evidence="3" key="1">
    <citation type="submission" date="2014-01" db="EMBL/GenBank/DDBJ databases">
        <title>The genome of the white-rot fungus Pycnoporus cinnabarinus: a basidiomycete model with a versatile arsenal for lignocellulosic biomass breakdown.</title>
        <authorList>
            <person name="Levasseur A."/>
            <person name="Lomascolo A."/>
            <person name="Ruiz-Duenas F.J."/>
            <person name="Uzan E."/>
            <person name="Piumi F."/>
            <person name="Kues U."/>
            <person name="Ram A.F.J."/>
            <person name="Murat C."/>
            <person name="Haon M."/>
            <person name="Benoit I."/>
            <person name="Arfi Y."/>
            <person name="Chevret D."/>
            <person name="Drula E."/>
            <person name="Kwon M.J."/>
            <person name="Gouret P."/>
            <person name="Lesage-Meessen L."/>
            <person name="Lombard V."/>
            <person name="Mariette J."/>
            <person name="Noirot C."/>
            <person name="Park J."/>
            <person name="Patyshakuliyeva A."/>
            <person name="Wieneger R.A.B."/>
            <person name="Wosten H.A.B."/>
            <person name="Martin F."/>
            <person name="Coutinho P.M."/>
            <person name="de Vries R."/>
            <person name="Martinez A.T."/>
            <person name="Klopp C."/>
            <person name="Pontarotti P."/>
            <person name="Henrissat B."/>
            <person name="Record E."/>
        </authorList>
    </citation>
    <scope>NUCLEOTIDE SEQUENCE [LARGE SCALE GENOMIC DNA]</scope>
    <source>
        <strain evidence="3">BRFM137</strain>
    </source>
</reference>
<accession>A0A060SB17</accession>
<dbReference type="HOGENOM" id="CLU_496187_0_0_1"/>
<dbReference type="InterPro" id="IPR011333">
    <property type="entry name" value="SKP1/BTB/POZ_sf"/>
</dbReference>
<gene>
    <name evidence="3" type="ORF">BN946_scf184759.g23</name>
</gene>
<dbReference type="Gene3D" id="3.30.710.10">
    <property type="entry name" value="Potassium Channel Kv1.1, Chain A"/>
    <property type="match status" value="2"/>
</dbReference>
<dbReference type="EMBL" id="CCBP010000049">
    <property type="protein sequence ID" value="CDO69583.1"/>
    <property type="molecule type" value="Genomic_DNA"/>
</dbReference>